<keyword evidence="3" id="KW-1185">Reference proteome</keyword>
<name>A0A0L0F8V6_9EUKA</name>
<dbReference type="Pfam" id="PF06367">
    <property type="entry name" value="Drf_FH3"/>
    <property type="match status" value="1"/>
</dbReference>
<sequence>MQFINALLRDVDHLETRICLRCEFTNHGLDVLLTDLKQFVDNVPLKTQIAYYLDSTDQDSIDLGYRFDRPAVNLGNPNEMFEVLFE</sequence>
<reference evidence="2 3" key="1">
    <citation type="submission" date="2011-02" db="EMBL/GenBank/DDBJ databases">
        <title>The Genome Sequence of Sphaeroforma arctica JP610.</title>
        <authorList>
            <consortium name="The Broad Institute Genome Sequencing Platform"/>
            <person name="Russ C."/>
            <person name="Cuomo C."/>
            <person name="Young S.K."/>
            <person name="Zeng Q."/>
            <person name="Gargeya S."/>
            <person name="Alvarado L."/>
            <person name="Berlin A."/>
            <person name="Chapman S.B."/>
            <person name="Chen Z."/>
            <person name="Freedman E."/>
            <person name="Gellesch M."/>
            <person name="Goldberg J."/>
            <person name="Griggs A."/>
            <person name="Gujja S."/>
            <person name="Heilman E."/>
            <person name="Heiman D."/>
            <person name="Howarth C."/>
            <person name="Mehta T."/>
            <person name="Neiman D."/>
            <person name="Pearson M."/>
            <person name="Roberts A."/>
            <person name="Saif S."/>
            <person name="Shea T."/>
            <person name="Shenoy N."/>
            <person name="Sisk P."/>
            <person name="Stolte C."/>
            <person name="Sykes S."/>
            <person name="White J."/>
            <person name="Yandava C."/>
            <person name="Burger G."/>
            <person name="Gray M.W."/>
            <person name="Holland P.W.H."/>
            <person name="King N."/>
            <person name="Lang F.B.F."/>
            <person name="Roger A.J."/>
            <person name="Ruiz-Trillo I."/>
            <person name="Haas B."/>
            <person name="Nusbaum C."/>
            <person name="Birren B."/>
        </authorList>
    </citation>
    <scope>NUCLEOTIDE SEQUENCE [LARGE SCALE GENOMIC DNA]</scope>
    <source>
        <strain evidence="2 3">JP610</strain>
    </source>
</reference>
<dbReference type="InterPro" id="IPR011989">
    <property type="entry name" value="ARM-like"/>
</dbReference>
<dbReference type="STRING" id="667725.A0A0L0F8V6"/>
<dbReference type="RefSeq" id="XP_014147056.1">
    <property type="nucleotide sequence ID" value="XM_014291581.1"/>
</dbReference>
<organism evidence="2 3">
    <name type="scientific">Sphaeroforma arctica JP610</name>
    <dbReference type="NCBI Taxonomy" id="667725"/>
    <lineage>
        <taxon>Eukaryota</taxon>
        <taxon>Ichthyosporea</taxon>
        <taxon>Ichthyophonida</taxon>
        <taxon>Sphaeroforma</taxon>
    </lineage>
</organism>
<dbReference type="Gene3D" id="1.25.10.10">
    <property type="entry name" value="Leucine-rich Repeat Variant"/>
    <property type="match status" value="1"/>
</dbReference>
<dbReference type="EMBL" id="KQ246000">
    <property type="protein sequence ID" value="KNC73154.1"/>
    <property type="molecule type" value="Genomic_DNA"/>
</dbReference>
<protein>
    <recommendedName>
        <fullName evidence="1">Formin FH3 domain-containing protein</fullName>
    </recommendedName>
</protein>
<dbReference type="AlphaFoldDB" id="A0A0L0F8V6"/>
<proteinExistence type="predicted"/>
<dbReference type="GO" id="GO:0003779">
    <property type="term" value="F:actin binding"/>
    <property type="evidence" value="ECO:0007669"/>
    <property type="project" value="InterPro"/>
</dbReference>
<evidence type="ECO:0000313" key="2">
    <source>
        <dbReference type="EMBL" id="KNC73154.1"/>
    </source>
</evidence>
<gene>
    <name evidence="2" type="ORF">SARC_14288</name>
</gene>
<feature type="non-terminal residue" evidence="2">
    <location>
        <position position="86"/>
    </location>
</feature>
<evidence type="ECO:0000313" key="3">
    <source>
        <dbReference type="Proteomes" id="UP000054560"/>
    </source>
</evidence>
<dbReference type="Proteomes" id="UP000054560">
    <property type="component" value="Unassembled WGS sequence"/>
</dbReference>
<dbReference type="OrthoDB" id="1668162at2759"/>
<accession>A0A0L0F8V6</accession>
<dbReference type="GeneID" id="25914792"/>
<evidence type="ECO:0000259" key="1">
    <source>
        <dbReference type="Pfam" id="PF06367"/>
    </source>
</evidence>
<dbReference type="SUPFAM" id="SSF48371">
    <property type="entry name" value="ARM repeat"/>
    <property type="match status" value="1"/>
</dbReference>
<dbReference type="InterPro" id="IPR010472">
    <property type="entry name" value="FH3_dom"/>
</dbReference>
<feature type="domain" description="Formin FH3" evidence="1">
    <location>
        <begin position="1"/>
        <end position="86"/>
    </location>
</feature>
<dbReference type="InterPro" id="IPR016024">
    <property type="entry name" value="ARM-type_fold"/>
</dbReference>